<evidence type="ECO:0000259" key="7">
    <source>
        <dbReference type="Pfam" id="PF03176"/>
    </source>
</evidence>
<dbReference type="Gene3D" id="1.20.1640.10">
    <property type="entry name" value="Multidrug efflux transporter AcrB transmembrane domain"/>
    <property type="match status" value="1"/>
</dbReference>
<dbReference type="PRINTS" id="PR00702">
    <property type="entry name" value="ACRIFLAVINRP"/>
</dbReference>
<feature type="transmembrane region" description="Helical" evidence="6">
    <location>
        <begin position="146"/>
        <end position="167"/>
    </location>
</feature>
<dbReference type="PANTHER" id="PTHR33406">
    <property type="entry name" value="MEMBRANE PROTEIN MJ1562-RELATED"/>
    <property type="match status" value="1"/>
</dbReference>
<dbReference type="EMBL" id="UINC01069977">
    <property type="protein sequence ID" value="SVC03769.1"/>
    <property type="molecule type" value="Genomic_DNA"/>
</dbReference>
<dbReference type="Pfam" id="PF03176">
    <property type="entry name" value="MMPL"/>
    <property type="match status" value="1"/>
</dbReference>
<comment type="subcellular location">
    <subcellularLocation>
        <location evidence="1">Cell membrane</location>
        <topology evidence="1">Multi-pass membrane protein</topology>
    </subcellularLocation>
</comment>
<keyword evidence="3 6" id="KW-0812">Transmembrane</keyword>
<evidence type="ECO:0000256" key="6">
    <source>
        <dbReference type="SAM" id="Phobius"/>
    </source>
</evidence>
<feature type="domain" description="Membrane transport protein MMPL" evidence="7">
    <location>
        <begin position="3"/>
        <end position="173"/>
    </location>
</feature>
<dbReference type="InterPro" id="IPR001036">
    <property type="entry name" value="Acrflvin-R"/>
</dbReference>
<dbReference type="PANTHER" id="PTHR33406:SF12">
    <property type="entry name" value="BLR2997 PROTEIN"/>
    <property type="match status" value="1"/>
</dbReference>
<name>A0A382IWQ2_9ZZZZ</name>
<gene>
    <name evidence="8" type="ORF">METZ01_LOCUS256623</name>
</gene>
<evidence type="ECO:0000256" key="4">
    <source>
        <dbReference type="ARBA" id="ARBA00022989"/>
    </source>
</evidence>
<proteinExistence type="predicted"/>
<dbReference type="InterPro" id="IPR050545">
    <property type="entry name" value="Mycobact_MmpL"/>
</dbReference>
<feature type="transmembrane region" description="Helical" evidence="6">
    <location>
        <begin position="48"/>
        <end position="68"/>
    </location>
</feature>
<feature type="transmembrane region" description="Helical" evidence="6">
    <location>
        <begin position="20"/>
        <end position="41"/>
    </location>
</feature>
<dbReference type="AlphaFoldDB" id="A0A382IWQ2"/>
<reference evidence="8" key="1">
    <citation type="submission" date="2018-05" db="EMBL/GenBank/DDBJ databases">
        <authorList>
            <person name="Lanie J.A."/>
            <person name="Ng W.-L."/>
            <person name="Kazmierczak K.M."/>
            <person name="Andrzejewski T.M."/>
            <person name="Davidsen T.M."/>
            <person name="Wayne K.J."/>
            <person name="Tettelin H."/>
            <person name="Glass J.I."/>
            <person name="Rusch D."/>
            <person name="Podicherti R."/>
            <person name="Tsui H.-C.T."/>
            <person name="Winkler M.E."/>
        </authorList>
    </citation>
    <scope>NUCLEOTIDE SEQUENCE</scope>
</reference>
<evidence type="ECO:0000313" key="8">
    <source>
        <dbReference type="EMBL" id="SVC03769.1"/>
    </source>
</evidence>
<dbReference type="SUPFAM" id="SSF82866">
    <property type="entry name" value="Multidrug efflux transporter AcrB transmembrane domain"/>
    <property type="match status" value="1"/>
</dbReference>
<evidence type="ECO:0000256" key="5">
    <source>
        <dbReference type="ARBA" id="ARBA00023136"/>
    </source>
</evidence>
<organism evidence="8">
    <name type="scientific">marine metagenome</name>
    <dbReference type="NCBI Taxonomy" id="408172"/>
    <lineage>
        <taxon>unclassified sequences</taxon>
        <taxon>metagenomes</taxon>
        <taxon>ecological metagenomes</taxon>
    </lineage>
</organism>
<feature type="non-terminal residue" evidence="8">
    <location>
        <position position="1"/>
    </location>
</feature>
<dbReference type="GO" id="GO:0005886">
    <property type="term" value="C:plasma membrane"/>
    <property type="evidence" value="ECO:0007669"/>
    <property type="project" value="UniProtKB-SubCell"/>
</dbReference>
<feature type="transmembrane region" description="Helical" evidence="6">
    <location>
        <begin position="74"/>
        <end position="95"/>
    </location>
</feature>
<dbReference type="InterPro" id="IPR004869">
    <property type="entry name" value="MMPL_dom"/>
</dbReference>
<feature type="transmembrane region" description="Helical" evidence="6">
    <location>
        <begin position="122"/>
        <end position="140"/>
    </location>
</feature>
<evidence type="ECO:0000256" key="2">
    <source>
        <dbReference type="ARBA" id="ARBA00022475"/>
    </source>
</evidence>
<keyword evidence="4 6" id="KW-1133">Transmembrane helix</keyword>
<keyword evidence="2" id="KW-1003">Cell membrane</keyword>
<evidence type="ECO:0000256" key="1">
    <source>
        <dbReference type="ARBA" id="ARBA00004651"/>
    </source>
</evidence>
<sequence length="182" mass="20198">EYRLTGLAVLYNNMLQSLFSSQIATLGVVFISIMLMFFILFRSLNLAMIGMVPNLLAAGVVLGTMGWMKVPLDIMTITVAAISVGMAVDNTIHYLHRFKLEFKKTQNYELSMQNSHRTIGRAMSYTSMIIIIGFLVLVTSNFNPTVYFGLFVSLAMFMALTGALTLLPKLLIALKPLGEEKS</sequence>
<evidence type="ECO:0000256" key="3">
    <source>
        <dbReference type="ARBA" id="ARBA00022692"/>
    </source>
</evidence>
<keyword evidence="5 6" id="KW-0472">Membrane</keyword>
<dbReference type="GO" id="GO:0022857">
    <property type="term" value="F:transmembrane transporter activity"/>
    <property type="evidence" value="ECO:0007669"/>
    <property type="project" value="InterPro"/>
</dbReference>
<accession>A0A382IWQ2</accession>
<protein>
    <recommendedName>
        <fullName evidence="7">Membrane transport protein MMPL domain-containing protein</fullName>
    </recommendedName>
</protein>